<feature type="domain" description="PPM-type phosphatase" evidence="11">
    <location>
        <begin position="23"/>
        <end position="286"/>
    </location>
</feature>
<dbReference type="InterPro" id="IPR001932">
    <property type="entry name" value="PPM-type_phosphatase-like_dom"/>
</dbReference>
<comment type="caution">
    <text evidence="12">The sequence shown here is derived from an EMBL/GenBank/DDBJ whole genome shotgun (WGS) entry which is preliminary data.</text>
</comment>
<dbReference type="PROSITE" id="PS51746">
    <property type="entry name" value="PPM_2"/>
    <property type="match status" value="1"/>
</dbReference>
<feature type="region of interest" description="Disordered" evidence="10">
    <location>
        <begin position="307"/>
        <end position="429"/>
    </location>
</feature>
<evidence type="ECO:0000256" key="10">
    <source>
        <dbReference type="SAM" id="MobiDB-lite"/>
    </source>
</evidence>
<comment type="similarity">
    <text evidence="3 9">Belongs to the PP2C family.</text>
</comment>
<dbReference type="SUPFAM" id="SSF81606">
    <property type="entry name" value="PP2C-like"/>
    <property type="match status" value="1"/>
</dbReference>
<accession>A0ABD2LPG5</accession>
<evidence type="ECO:0000256" key="5">
    <source>
        <dbReference type="ARBA" id="ARBA00022723"/>
    </source>
</evidence>
<dbReference type="SMART" id="SM00332">
    <property type="entry name" value="PP2Cc"/>
    <property type="match status" value="1"/>
</dbReference>
<comment type="cofactor">
    <cofactor evidence="2">
        <name>Mg(2+)</name>
        <dbReference type="ChEBI" id="CHEBI:18420"/>
    </cofactor>
</comment>
<dbReference type="GO" id="GO:0046872">
    <property type="term" value="F:metal ion binding"/>
    <property type="evidence" value="ECO:0007669"/>
    <property type="project" value="UniProtKB-KW"/>
</dbReference>
<evidence type="ECO:0000256" key="1">
    <source>
        <dbReference type="ARBA" id="ARBA00001936"/>
    </source>
</evidence>
<evidence type="ECO:0000256" key="7">
    <source>
        <dbReference type="ARBA" id="ARBA00022912"/>
    </source>
</evidence>
<keyword evidence="8" id="KW-0464">Manganese</keyword>
<comment type="cofactor">
    <cofactor evidence="1">
        <name>Mn(2+)</name>
        <dbReference type="ChEBI" id="CHEBI:29035"/>
    </cofactor>
</comment>
<evidence type="ECO:0000256" key="3">
    <source>
        <dbReference type="ARBA" id="ARBA00006702"/>
    </source>
</evidence>
<name>A0ABD2LPG5_9BILA</name>
<evidence type="ECO:0000256" key="4">
    <source>
        <dbReference type="ARBA" id="ARBA00013081"/>
    </source>
</evidence>
<dbReference type="FunFam" id="3.60.40.10:FF:000016">
    <property type="entry name" value="Protein phosphatase 2C"/>
    <property type="match status" value="1"/>
</dbReference>
<keyword evidence="5" id="KW-0479">Metal-binding</keyword>
<organism evidence="12 13">
    <name type="scientific">Heterodera trifolii</name>
    <dbReference type="NCBI Taxonomy" id="157864"/>
    <lineage>
        <taxon>Eukaryota</taxon>
        <taxon>Metazoa</taxon>
        <taxon>Ecdysozoa</taxon>
        <taxon>Nematoda</taxon>
        <taxon>Chromadorea</taxon>
        <taxon>Rhabditida</taxon>
        <taxon>Tylenchina</taxon>
        <taxon>Tylenchomorpha</taxon>
        <taxon>Tylenchoidea</taxon>
        <taxon>Heteroderidae</taxon>
        <taxon>Heteroderinae</taxon>
        <taxon>Heterodera</taxon>
    </lineage>
</organism>
<evidence type="ECO:0000256" key="8">
    <source>
        <dbReference type="ARBA" id="ARBA00023211"/>
    </source>
</evidence>
<feature type="compositionally biased region" description="Basic and acidic residues" evidence="10">
    <location>
        <begin position="318"/>
        <end position="329"/>
    </location>
</feature>
<feature type="compositionally biased region" description="Polar residues" evidence="10">
    <location>
        <begin position="410"/>
        <end position="429"/>
    </location>
</feature>
<evidence type="ECO:0000313" key="13">
    <source>
        <dbReference type="Proteomes" id="UP001620626"/>
    </source>
</evidence>
<dbReference type="Pfam" id="PF00481">
    <property type="entry name" value="PP2C"/>
    <property type="match status" value="1"/>
</dbReference>
<evidence type="ECO:0000256" key="9">
    <source>
        <dbReference type="RuleBase" id="RU003465"/>
    </source>
</evidence>
<dbReference type="InterPro" id="IPR036457">
    <property type="entry name" value="PPM-type-like_dom_sf"/>
</dbReference>
<dbReference type="EMBL" id="JBICBT010000334">
    <property type="protein sequence ID" value="KAL3117136.1"/>
    <property type="molecule type" value="Genomic_DNA"/>
</dbReference>
<proteinExistence type="inferred from homology"/>
<feature type="compositionally biased region" description="Acidic residues" evidence="10">
    <location>
        <begin position="330"/>
        <end position="339"/>
    </location>
</feature>
<dbReference type="PANTHER" id="PTHR13832:SF565">
    <property type="entry name" value="AT28366P-RELATED"/>
    <property type="match status" value="1"/>
</dbReference>
<dbReference type="Gene3D" id="3.60.40.10">
    <property type="entry name" value="PPM-type phosphatase domain"/>
    <property type="match status" value="1"/>
</dbReference>
<keyword evidence="13" id="KW-1185">Reference proteome</keyword>
<evidence type="ECO:0000256" key="6">
    <source>
        <dbReference type="ARBA" id="ARBA00022801"/>
    </source>
</evidence>
<dbReference type="GO" id="GO:0004722">
    <property type="term" value="F:protein serine/threonine phosphatase activity"/>
    <property type="evidence" value="ECO:0007669"/>
    <property type="project" value="UniProtKB-EC"/>
</dbReference>
<protein>
    <recommendedName>
        <fullName evidence="4">protein-serine/threonine phosphatase</fullName>
        <ecNumber evidence="4">3.1.3.16</ecNumber>
    </recommendedName>
</protein>
<dbReference type="AlphaFoldDB" id="A0ABD2LPG5"/>
<dbReference type="InterPro" id="IPR015655">
    <property type="entry name" value="PP2C"/>
</dbReference>
<evidence type="ECO:0000313" key="12">
    <source>
        <dbReference type="EMBL" id="KAL3117136.1"/>
    </source>
</evidence>
<dbReference type="PANTHER" id="PTHR13832">
    <property type="entry name" value="PROTEIN PHOSPHATASE 2C"/>
    <property type="match status" value="1"/>
</dbReference>
<keyword evidence="7 9" id="KW-0904">Protein phosphatase</keyword>
<keyword evidence="6 9" id="KW-0378">Hydrolase</keyword>
<evidence type="ECO:0000256" key="2">
    <source>
        <dbReference type="ARBA" id="ARBA00001946"/>
    </source>
</evidence>
<dbReference type="InterPro" id="IPR000222">
    <property type="entry name" value="PP2C_BS"/>
</dbReference>
<evidence type="ECO:0000259" key="11">
    <source>
        <dbReference type="PROSITE" id="PS51746"/>
    </source>
</evidence>
<gene>
    <name evidence="12" type="ORF">niasHT_007539</name>
</gene>
<dbReference type="CDD" id="cd00143">
    <property type="entry name" value="PP2Cc"/>
    <property type="match status" value="1"/>
</dbReference>
<dbReference type="PROSITE" id="PS01032">
    <property type="entry name" value="PPM_1"/>
    <property type="match status" value="1"/>
</dbReference>
<reference evidence="12 13" key="1">
    <citation type="submission" date="2024-10" db="EMBL/GenBank/DDBJ databases">
        <authorList>
            <person name="Kim D."/>
        </authorList>
    </citation>
    <scope>NUCLEOTIDE SEQUENCE [LARGE SCALE GENOMIC DNA]</scope>
    <source>
        <strain evidence="12">BH-2024</strain>
    </source>
</reference>
<dbReference type="EC" id="3.1.3.16" evidence="4"/>
<sequence length="429" mass="46763">MGQALSEPITTKNSASCSNDRYFVGSSSMQGWRISMEDAHTHLLELPEDPSTAFFAVFDGHGGAQIAKYASANLHTQIAQSNTFREGRISDALVEAFLELDEQMMASEQIREEMSGSTAVAVLIKDNFIYCANAGDSRAVASVDGRAIPLSTDHKPNNEEESRRIFAAGGYVEFGRVNGNLALSRAFGDFGFKQNSSKSAQEQIVTACPEVEINAITAEHEFILLACDGIWDVIGNQEAVNFCRERLCRGVLPEKICEQLLQKCLAPDCELSGLGCDNMTVILVCLLQDYSFNDYLAKLRASGTGFEFEHEEEEEGEGMDRYSDAHPQSDSDEPIEEEVFSTPPSHSPPVLSSDSVSREVVTEQQEDGPVPKLEEEQQNGTVQKVGVEDNTEDVHVPPSPAGAVECTQPVDPSSGAQTTSNDSTQQRNM</sequence>
<dbReference type="Proteomes" id="UP001620626">
    <property type="component" value="Unassembled WGS sequence"/>
</dbReference>